<reference evidence="8 9" key="1">
    <citation type="submission" date="2016-02" db="EMBL/GenBank/DDBJ databases">
        <authorList>
            <person name="Wen L."/>
            <person name="He K."/>
            <person name="Yang H."/>
        </authorList>
    </citation>
    <scope>NUCLEOTIDE SEQUENCE [LARGE SCALE GENOMIC DNA]</scope>
    <source>
        <strain evidence="8 9">CV58</strain>
    </source>
</reference>
<evidence type="ECO:0000256" key="3">
    <source>
        <dbReference type="ARBA" id="ARBA00022692"/>
    </source>
</evidence>
<comment type="subcellular location">
    <subcellularLocation>
        <location evidence="1">Cell membrane</location>
        <topology evidence="1">Multi-pass membrane protein</topology>
    </subcellularLocation>
</comment>
<keyword evidence="3 6" id="KW-0812">Transmembrane</keyword>
<evidence type="ECO:0000256" key="6">
    <source>
        <dbReference type="SAM" id="Phobius"/>
    </source>
</evidence>
<feature type="transmembrane region" description="Helical" evidence="6">
    <location>
        <begin position="163"/>
        <end position="182"/>
    </location>
</feature>
<dbReference type="Gene3D" id="1.20.1250.20">
    <property type="entry name" value="MFS general substrate transporter like domains"/>
    <property type="match status" value="1"/>
</dbReference>
<organism evidence="8 9">
    <name type="scientific">Ventosimonas gracilis</name>
    <dbReference type="NCBI Taxonomy" id="1680762"/>
    <lineage>
        <taxon>Bacteria</taxon>
        <taxon>Pseudomonadati</taxon>
        <taxon>Pseudomonadota</taxon>
        <taxon>Gammaproteobacteria</taxon>
        <taxon>Pseudomonadales</taxon>
        <taxon>Ventosimonadaceae</taxon>
        <taxon>Ventosimonas</taxon>
    </lineage>
</organism>
<dbReference type="PROSITE" id="PS50850">
    <property type="entry name" value="MFS"/>
    <property type="match status" value="1"/>
</dbReference>
<dbReference type="OrthoDB" id="9812189at2"/>
<gene>
    <name evidence="8" type="ORF">AXE65_06625</name>
</gene>
<dbReference type="InterPro" id="IPR011701">
    <property type="entry name" value="MFS"/>
</dbReference>
<evidence type="ECO:0000259" key="7">
    <source>
        <dbReference type="PROSITE" id="PS50850"/>
    </source>
</evidence>
<name>A0A139SJT1_9GAMM</name>
<keyword evidence="4 6" id="KW-1133">Transmembrane helix</keyword>
<evidence type="ECO:0000256" key="5">
    <source>
        <dbReference type="ARBA" id="ARBA00023136"/>
    </source>
</evidence>
<feature type="transmembrane region" description="Helical" evidence="6">
    <location>
        <begin position="12"/>
        <end position="36"/>
    </location>
</feature>
<dbReference type="AlphaFoldDB" id="A0A139SJT1"/>
<feature type="transmembrane region" description="Helical" evidence="6">
    <location>
        <begin position="368"/>
        <end position="389"/>
    </location>
</feature>
<protein>
    <submittedName>
        <fullName evidence="8">Transcriptional regulator</fullName>
    </submittedName>
</protein>
<dbReference type="Pfam" id="PF07690">
    <property type="entry name" value="MFS_1"/>
    <property type="match status" value="1"/>
</dbReference>
<dbReference type="InterPro" id="IPR036259">
    <property type="entry name" value="MFS_trans_sf"/>
</dbReference>
<dbReference type="Proteomes" id="UP000072660">
    <property type="component" value="Unassembled WGS sequence"/>
</dbReference>
<comment type="caution">
    <text evidence="8">The sequence shown here is derived from an EMBL/GenBank/DDBJ whole genome shotgun (WGS) entry which is preliminary data.</text>
</comment>
<feature type="domain" description="Major facilitator superfamily (MFS) profile" evidence="7">
    <location>
        <begin position="6"/>
        <end position="393"/>
    </location>
</feature>
<dbReference type="PANTHER" id="PTHR43124">
    <property type="entry name" value="PURINE EFFLUX PUMP PBUE"/>
    <property type="match status" value="1"/>
</dbReference>
<feature type="transmembrane region" description="Helical" evidence="6">
    <location>
        <begin position="252"/>
        <end position="274"/>
    </location>
</feature>
<dbReference type="RefSeq" id="WP_068392608.1">
    <property type="nucleotide sequence ID" value="NZ_LSZO01000206.1"/>
</dbReference>
<feature type="transmembrane region" description="Helical" evidence="6">
    <location>
        <begin position="108"/>
        <end position="126"/>
    </location>
</feature>
<evidence type="ECO:0000313" key="8">
    <source>
        <dbReference type="EMBL" id="KXU34828.1"/>
    </source>
</evidence>
<feature type="transmembrane region" description="Helical" evidence="6">
    <location>
        <begin position="340"/>
        <end position="362"/>
    </location>
</feature>
<feature type="transmembrane region" description="Helical" evidence="6">
    <location>
        <begin position="308"/>
        <end position="328"/>
    </location>
</feature>
<proteinExistence type="predicted"/>
<dbReference type="EMBL" id="LSZO01000206">
    <property type="protein sequence ID" value="KXU34828.1"/>
    <property type="molecule type" value="Genomic_DNA"/>
</dbReference>
<feature type="transmembrane region" description="Helical" evidence="6">
    <location>
        <begin position="79"/>
        <end position="102"/>
    </location>
</feature>
<feature type="transmembrane region" description="Helical" evidence="6">
    <location>
        <begin position="217"/>
        <end position="240"/>
    </location>
</feature>
<evidence type="ECO:0000256" key="2">
    <source>
        <dbReference type="ARBA" id="ARBA00022475"/>
    </source>
</evidence>
<evidence type="ECO:0000256" key="4">
    <source>
        <dbReference type="ARBA" id="ARBA00022989"/>
    </source>
</evidence>
<sequence>MTKAALPGNYWLGVFAMSFCAFVLIASEFMPVSLLTPIAADLKVSEGMAGWGIGISGLFAVLTSLLLPKLLGKRDRRNVLLIMTALMGLSGLLIALAESYWIYMSGRALIGVVVGGFWSMSVAVAMRLVSADKIPKAMAVFNGGNALATILAAPLGSYLGGLIGWRGVFLLLLPLSLITALWQRFSLPALPALTQTVATGHTTNVFKLLVSQRSLSLGMLACGLFFMGQFALFTYIRPFLETITQVNHAEHLSLILLVIGIMGLIGNLLIGFVLKRSLYGVLGGVPIFMALIASALIGFGHYLPATVVLLGIWGLLGTAAPVGWWSWLAKTLPHNAESGGALMVAVIQLAIGLGSIIGGQLFDQAGYASTFSFSTALLLSAAAFCWLLARRSCHLDHSNKPAQLA</sequence>
<dbReference type="GO" id="GO:0022857">
    <property type="term" value="F:transmembrane transporter activity"/>
    <property type="evidence" value="ECO:0007669"/>
    <property type="project" value="InterPro"/>
</dbReference>
<keyword evidence="9" id="KW-1185">Reference proteome</keyword>
<evidence type="ECO:0000256" key="1">
    <source>
        <dbReference type="ARBA" id="ARBA00004651"/>
    </source>
</evidence>
<dbReference type="CDD" id="cd17324">
    <property type="entry name" value="MFS_NepI_like"/>
    <property type="match status" value="1"/>
</dbReference>
<feature type="transmembrane region" description="Helical" evidence="6">
    <location>
        <begin position="138"/>
        <end position="157"/>
    </location>
</feature>
<feature type="transmembrane region" description="Helical" evidence="6">
    <location>
        <begin position="281"/>
        <end position="302"/>
    </location>
</feature>
<evidence type="ECO:0000313" key="9">
    <source>
        <dbReference type="Proteomes" id="UP000072660"/>
    </source>
</evidence>
<accession>A0A139SJT1</accession>
<dbReference type="InterPro" id="IPR020846">
    <property type="entry name" value="MFS_dom"/>
</dbReference>
<dbReference type="GO" id="GO:0005886">
    <property type="term" value="C:plasma membrane"/>
    <property type="evidence" value="ECO:0007669"/>
    <property type="project" value="UniProtKB-SubCell"/>
</dbReference>
<keyword evidence="5 6" id="KW-0472">Membrane</keyword>
<dbReference type="InterPro" id="IPR050189">
    <property type="entry name" value="MFS_Efflux_Transporters"/>
</dbReference>
<dbReference type="SUPFAM" id="SSF103473">
    <property type="entry name" value="MFS general substrate transporter"/>
    <property type="match status" value="1"/>
</dbReference>
<feature type="transmembrane region" description="Helical" evidence="6">
    <location>
        <begin position="48"/>
        <end position="67"/>
    </location>
</feature>
<dbReference type="PANTHER" id="PTHR43124:SF5">
    <property type="entry name" value="PURINE RIBONUCLEOSIDE EFFLUX PUMP NEPI"/>
    <property type="match status" value="1"/>
</dbReference>
<keyword evidence="2" id="KW-1003">Cell membrane</keyword>